<dbReference type="Proteomes" id="UP001396334">
    <property type="component" value="Unassembled WGS sequence"/>
</dbReference>
<dbReference type="SUPFAM" id="SSF52540">
    <property type="entry name" value="P-loop containing nucleoside triphosphate hydrolases"/>
    <property type="match status" value="1"/>
</dbReference>
<dbReference type="EMBL" id="JBBPBN010000023">
    <property type="protein sequence ID" value="KAK9011642.1"/>
    <property type="molecule type" value="Genomic_DNA"/>
</dbReference>
<name>A0ABR2RFH9_9ROSI</name>
<dbReference type="PANTHER" id="PTHR43834:SF6">
    <property type="entry name" value="GTPASE DER"/>
    <property type="match status" value="1"/>
</dbReference>
<evidence type="ECO:0000313" key="2">
    <source>
        <dbReference type="EMBL" id="KAK9011642.1"/>
    </source>
</evidence>
<protein>
    <recommendedName>
        <fullName evidence="1">G domain-containing protein</fullName>
    </recommendedName>
</protein>
<evidence type="ECO:0000259" key="1">
    <source>
        <dbReference type="Pfam" id="PF01926"/>
    </source>
</evidence>
<dbReference type="InterPro" id="IPR006073">
    <property type="entry name" value="GTP-bd"/>
</dbReference>
<keyword evidence="3" id="KW-1185">Reference proteome</keyword>
<gene>
    <name evidence="2" type="ORF">V6N11_044488</name>
</gene>
<dbReference type="PANTHER" id="PTHR43834">
    <property type="entry name" value="GTPASE DER"/>
    <property type="match status" value="1"/>
</dbReference>
<proteinExistence type="predicted"/>
<dbReference type="Gene3D" id="3.40.50.300">
    <property type="entry name" value="P-loop containing nucleotide triphosphate hydrolases"/>
    <property type="match status" value="1"/>
</dbReference>
<organism evidence="2 3">
    <name type="scientific">Hibiscus sabdariffa</name>
    <name type="common">roselle</name>
    <dbReference type="NCBI Taxonomy" id="183260"/>
    <lineage>
        <taxon>Eukaryota</taxon>
        <taxon>Viridiplantae</taxon>
        <taxon>Streptophyta</taxon>
        <taxon>Embryophyta</taxon>
        <taxon>Tracheophyta</taxon>
        <taxon>Spermatophyta</taxon>
        <taxon>Magnoliopsida</taxon>
        <taxon>eudicotyledons</taxon>
        <taxon>Gunneridae</taxon>
        <taxon>Pentapetalae</taxon>
        <taxon>rosids</taxon>
        <taxon>malvids</taxon>
        <taxon>Malvales</taxon>
        <taxon>Malvaceae</taxon>
        <taxon>Malvoideae</taxon>
        <taxon>Hibiscus</taxon>
    </lineage>
</organism>
<comment type="caution">
    <text evidence="2">The sequence shown here is derived from an EMBL/GenBank/DDBJ whole genome shotgun (WGS) entry which is preliminary data.</text>
</comment>
<accession>A0ABR2RFH9</accession>
<dbReference type="InterPro" id="IPR027417">
    <property type="entry name" value="P-loop_NTPase"/>
</dbReference>
<sequence length="136" mass="15591">MFDEMPTQVDIVLIIQNVNNIKRTQQFSDSHSSVDHLRRCQKDDLSQPQSNTLEDVIVANEKPIDFTKLDNNLLPTLMIIGHSNGGKFALCNHFIQRKEVLVYNTPDDHVTRDIREDLAKLADLQFKVLDFVGLET</sequence>
<evidence type="ECO:0000313" key="3">
    <source>
        <dbReference type="Proteomes" id="UP001396334"/>
    </source>
</evidence>
<feature type="domain" description="G" evidence="1">
    <location>
        <begin position="77"/>
        <end position="134"/>
    </location>
</feature>
<dbReference type="Pfam" id="PF01926">
    <property type="entry name" value="MMR_HSR1"/>
    <property type="match status" value="1"/>
</dbReference>
<reference evidence="2 3" key="1">
    <citation type="journal article" date="2024" name="G3 (Bethesda)">
        <title>Genome assembly of Hibiscus sabdariffa L. provides insights into metabolisms of medicinal natural products.</title>
        <authorList>
            <person name="Kim T."/>
        </authorList>
    </citation>
    <scope>NUCLEOTIDE SEQUENCE [LARGE SCALE GENOMIC DNA]</scope>
    <source>
        <strain evidence="2">TK-2024</strain>
        <tissue evidence="2">Old leaves</tissue>
    </source>
</reference>